<feature type="domain" description="Class II aldolase/adducin N-terminal" evidence="3">
    <location>
        <begin position="3"/>
        <end position="171"/>
    </location>
</feature>
<keyword evidence="5" id="KW-1185">Reference proteome</keyword>
<dbReference type="SUPFAM" id="SSF53639">
    <property type="entry name" value="AraD/HMP-PK domain-like"/>
    <property type="match status" value="1"/>
</dbReference>
<organism evidence="4 5">
    <name type="scientific">Ferroglobus placidus (strain DSM 10642 / AEDII12DO)</name>
    <dbReference type="NCBI Taxonomy" id="589924"/>
    <lineage>
        <taxon>Archaea</taxon>
        <taxon>Methanobacteriati</taxon>
        <taxon>Methanobacteriota</taxon>
        <taxon>Archaeoglobi</taxon>
        <taxon>Archaeoglobales</taxon>
        <taxon>Archaeoglobaceae</taxon>
        <taxon>Ferroglobus</taxon>
    </lineage>
</organism>
<sequence length="189" mass="21099">MIEEAIKIGKKLAAYGLIDGASGNLSFRKGGKIVITKTGVVLDELTEEDFVEVEIGKKEDEASSDLYVHERIYEETDYKAVLHCHGVYGVTLSLFFDEIIPLDLEGKMFIGNLKIVEGRFGSPSLAEKIAKSVKEKGICLVRGHGIYAAGENFDEAFKLASYLEHSCQILFNYEVFRRVLANPYHACRQ</sequence>
<dbReference type="InterPro" id="IPR050197">
    <property type="entry name" value="Aldolase_class_II_sugar_metab"/>
</dbReference>
<reference evidence="4 5" key="2">
    <citation type="journal article" date="2011" name="Stand. Genomic Sci.">
        <title>Complete genome sequence of Ferroglobus placidus AEDII12DO.</title>
        <authorList>
            <person name="Anderson I."/>
            <person name="Risso C."/>
            <person name="Holmes D."/>
            <person name="Lucas S."/>
            <person name="Copeland A."/>
            <person name="Lapidus A."/>
            <person name="Cheng J.F."/>
            <person name="Bruce D."/>
            <person name="Goodwin L."/>
            <person name="Pitluck S."/>
            <person name="Saunders E."/>
            <person name="Brettin T."/>
            <person name="Detter J.C."/>
            <person name="Han C."/>
            <person name="Tapia R."/>
            <person name="Larimer F."/>
            <person name="Land M."/>
            <person name="Hauser L."/>
            <person name="Woyke T."/>
            <person name="Lovley D."/>
            <person name="Kyrpides N."/>
            <person name="Ivanova N."/>
        </authorList>
    </citation>
    <scope>NUCLEOTIDE SEQUENCE [LARGE SCALE GENOMIC DNA]</scope>
    <source>
        <strain evidence="5">DSM 10642 / AEDII12DO</strain>
    </source>
</reference>
<dbReference type="PANTHER" id="PTHR22789:SF0">
    <property type="entry name" value="3-OXO-TETRONATE 4-PHOSPHATE DECARBOXYLASE-RELATED"/>
    <property type="match status" value="1"/>
</dbReference>
<dbReference type="HOGENOM" id="CLU_006033_3_4_2"/>
<dbReference type="Pfam" id="PF00596">
    <property type="entry name" value="Aldolase_II"/>
    <property type="match status" value="1"/>
</dbReference>
<proteinExistence type="predicted"/>
<dbReference type="OrthoDB" id="18709at2157"/>
<dbReference type="GO" id="GO:0016832">
    <property type="term" value="F:aldehyde-lyase activity"/>
    <property type="evidence" value="ECO:0007669"/>
    <property type="project" value="TreeGrafter"/>
</dbReference>
<dbReference type="EMBL" id="CP001899">
    <property type="protein sequence ID" value="ADC66386.1"/>
    <property type="molecule type" value="Genomic_DNA"/>
</dbReference>
<dbReference type="PaxDb" id="589924-Ferp_2262"/>
<dbReference type="GO" id="GO:0046872">
    <property type="term" value="F:metal ion binding"/>
    <property type="evidence" value="ECO:0007669"/>
    <property type="project" value="UniProtKB-KW"/>
</dbReference>
<evidence type="ECO:0000313" key="4">
    <source>
        <dbReference type="EMBL" id="ADC66386.1"/>
    </source>
</evidence>
<dbReference type="GO" id="GO:0019323">
    <property type="term" value="P:pentose catabolic process"/>
    <property type="evidence" value="ECO:0007669"/>
    <property type="project" value="TreeGrafter"/>
</dbReference>
<gene>
    <name evidence="4" type="ordered locus">Ferp_2262</name>
</gene>
<dbReference type="GO" id="GO:0005829">
    <property type="term" value="C:cytosol"/>
    <property type="evidence" value="ECO:0007669"/>
    <property type="project" value="TreeGrafter"/>
</dbReference>
<dbReference type="RefSeq" id="WP_012966724.1">
    <property type="nucleotide sequence ID" value="NC_013849.1"/>
</dbReference>
<dbReference type="SMART" id="SM01007">
    <property type="entry name" value="Aldolase_II"/>
    <property type="match status" value="1"/>
</dbReference>
<dbReference type="InterPro" id="IPR001303">
    <property type="entry name" value="Aldolase_II/adducin_N"/>
</dbReference>
<reference evidence="5" key="1">
    <citation type="submission" date="2010-02" db="EMBL/GenBank/DDBJ databases">
        <title>Complete sequence of Ferroglobus placidus DSM 10642.</title>
        <authorList>
            <consortium name="US DOE Joint Genome Institute"/>
            <person name="Lucas S."/>
            <person name="Copeland A."/>
            <person name="Lapidus A."/>
            <person name="Cheng J.-F."/>
            <person name="Bruce D."/>
            <person name="Goodwin L."/>
            <person name="Pitluck S."/>
            <person name="Saunders E."/>
            <person name="Brettin T."/>
            <person name="Detter J.C."/>
            <person name="Han C."/>
            <person name="Tapia R."/>
            <person name="Larimer F."/>
            <person name="Land M."/>
            <person name="Hauser L."/>
            <person name="Kyrpides N."/>
            <person name="Ivanova N."/>
            <person name="Holmes D."/>
            <person name="Lovley D."/>
            <person name="Kyrpides N."/>
            <person name="Anderson I.J."/>
            <person name="Woyke T."/>
        </authorList>
    </citation>
    <scope>NUCLEOTIDE SEQUENCE [LARGE SCALE GENOMIC DNA]</scope>
    <source>
        <strain evidence="5">DSM 10642 / AEDII12DO</strain>
    </source>
</reference>
<evidence type="ECO:0000256" key="1">
    <source>
        <dbReference type="ARBA" id="ARBA00022723"/>
    </source>
</evidence>
<dbReference type="InterPro" id="IPR036409">
    <property type="entry name" value="Aldolase_II/adducin_N_sf"/>
</dbReference>
<dbReference type="GeneID" id="8779801"/>
<dbReference type="STRING" id="589924.Ferp_2262"/>
<dbReference type="AlphaFoldDB" id="D3S1C2"/>
<dbReference type="KEGG" id="fpl:Ferp_2262"/>
<keyword evidence="1" id="KW-0479">Metal-binding</keyword>
<evidence type="ECO:0000313" key="5">
    <source>
        <dbReference type="Proteomes" id="UP000002613"/>
    </source>
</evidence>
<dbReference type="UniPathway" id="UPA00071"/>
<dbReference type="PANTHER" id="PTHR22789">
    <property type="entry name" value="FUCULOSE PHOSPHATE ALDOLASE"/>
    <property type="match status" value="1"/>
</dbReference>
<accession>D3S1C2</accession>
<keyword evidence="2" id="KW-0456">Lyase</keyword>
<dbReference type="eggNOG" id="arCOG04226">
    <property type="taxonomic scope" value="Archaea"/>
</dbReference>
<dbReference type="Proteomes" id="UP000002613">
    <property type="component" value="Chromosome"/>
</dbReference>
<evidence type="ECO:0000259" key="3">
    <source>
        <dbReference type="SMART" id="SM01007"/>
    </source>
</evidence>
<protein>
    <submittedName>
        <fullName evidence="4">Class II aldolase/adducin family protein</fullName>
    </submittedName>
</protein>
<dbReference type="Gene3D" id="3.40.225.10">
    <property type="entry name" value="Class II aldolase/adducin N-terminal domain"/>
    <property type="match status" value="1"/>
</dbReference>
<evidence type="ECO:0000256" key="2">
    <source>
        <dbReference type="ARBA" id="ARBA00023239"/>
    </source>
</evidence>
<name>D3S1C2_FERPA</name>